<dbReference type="RefSeq" id="WP_070115946.1">
    <property type="nucleotide sequence ID" value="NZ_CAXATG010000007.1"/>
</dbReference>
<reference evidence="3" key="1">
    <citation type="submission" date="2016-07" db="EMBL/GenBank/DDBJ databases">
        <authorList>
            <person name="Florea S."/>
            <person name="Webb J.S."/>
            <person name="Jaromczyk J."/>
            <person name="Schardl C.L."/>
        </authorList>
    </citation>
    <scope>NUCLEOTIDE SEQUENCE [LARGE SCALE GENOMIC DNA]</scope>
    <source>
        <strain evidence="3">KCTC 42131</strain>
    </source>
</reference>
<evidence type="ECO:0008006" key="4">
    <source>
        <dbReference type="Google" id="ProtNLM"/>
    </source>
</evidence>
<accession>A0A1E8CIR8</accession>
<feature type="signal peptide" evidence="1">
    <location>
        <begin position="1"/>
        <end position="22"/>
    </location>
</feature>
<dbReference type="AlphaFoldDB" id="A0A1E8CIR8"/>
<proteinExistence type="predicted"/>
<dbReference type="SUPFAM" id="SSF56935">
    <property type="entry name" value="Porins"/>
    <property type="match status" value="1"/>
</dbReference>
<protein>
    <recommendedName>
        <fullName evidence="4">Autotransporter domain-containing protein</fullName>
    </recommendedName>
</protein>
<comment type="caution">
    <text evidence="2">The sequence shown here is derived from an EMBL/GenBank/DDBJ whole genome shotgun (WGS) entry which is preliminary data.</text>
</comment>
<evidence type="ECO:0000313" key="3">
    <source>
        <dbReference type="Proteomes" id="UP000175669"/>
    </source>
</evidence>
<dbReference type="InterPro" id="IPR018759">
    <property type="entry name" value="BBP2_2"/>
</dbReference>
<sequence length="410" mass="45541">MKTLRHAPCALLLLFVAHNVSAQNILFRDLPVPEQSTGPQGKMLGPLHLDADVMAGVLTTNNVYRDASHLGSDATQLALSSTLTSSSERHLLIGTLEHYSQDFQDDAFQDMDLDATTATVFGRFVTSELTNLRLLLINEEDILGKSQSEQLNGYTSGVEQNQRIEAIFEVDNSRYFANVMARNDNVESKIDAGLQRDALNRSERDYILLGGRYFGWGRAFVFGGTQSVNYESSTSPALSERDSDENRYGFGAEYQVGRLSGDVDVFRFTQRFDSATIPDIENAWVGSGTLNYAFSDNLTLLVALQRGFHETNIPNAGGIFAEDVFVGGSWSLSPNLYLRMGPSYNRTEIHNTPVVLDRFELDAELGWQISANFDMMLTANVFEQEPENPALSAFFKAQQTNATLSIRYSL</sequence>
<keyword evidence="3" id="KW-1185">Reference proteome</keyword>
<evidence type="ECO:0000256" key="1">
    <source>
        <dbReference type="SAM" id="SignalP"/>
    </source>
</evidence>
<dbReference type="Pfam" id="PF10082">
    <property type="entry name" value="BBP2_2"/>
    <property type="match status" value="1"/>
</dbReference>
<dbReference type="EMBL" id="MASR01000001">
    <property type="protein sequence ID" value="OFE12323.1"/>
    <property type="molecule type" value="Genomic_DNA"/>
</dbReference>
<keyword evidence="1" id="KW-0732">Signal</keyword>
<feature type="chain" id="PRO_5009212046" description="Autotransporter domain-containing protein" evidence="1">
    <location>
        <begin position="23"/>
        <end position="410"/>
    </location>
</feature>
<name>A0A1E8CIR8_9GAMM</name>
<gene>
    <name evidence="2" type="ORF">PHACT_03555</name>
</gene>
<evidence type="ECO:0000313" key="2">
    <source>
        <dbReference type="EMBL" id="OFE12323.1"/>
    </source>
</evidence>
<organism evidence="2 3">
    <name type="scientific">Pseudohongiella acticola</name>
    <dbReference type="NCBI Taxonomy" id="1524254"/>
    <lineage>
        <taxon>Bacteria</taxon>
        <taxon>Pseudomonadati</taxon>
        <taxon>Pseudomonadota</taxon>
        <taxon>Gammaproteobacteria</taxon>
        <taxon>Pseudomonadales</taxon>
        <taxon>Pseudohongiellaceae</taxon>
        <taxon>Pseudohongiella</taxon>
    </lineage>
</organism>
<dbReference type="Proteomes" id="UP000175669">
    <property type="component" value="Unassembled WGS sequence"/>
</dbReference>